<dbReference type="EMBL" id="JAGGMR010000001">
    <property type="protein sequence ID" value="MBP2193087.1"/>
    <property type="molecule type" value="Genomic_DNA"/>
</dbReference>
<comment type="caution">
    <text evidence="1">The sequence shown here is derived from an EMBL/GenBank/DDBJ whole genome shotgun (WGS) entry which is preliminary data.</text>
</comment>
<dbReference type="RefSeq" id="WP_209896376.1">
    <property type="nucleotide sequence ID" value="NZ_JAGGMR010000001.1"/>
</dbReference>
<dbReference type="Gene3D" id="3.30.530.20">
    <property type="match status" value="1"/>
</dbReference>
<organism evidence="1 2">
    <name type="scientific">Nocardia goodfellowii</name>
    <dbReference type="NCBI Taxonomy" id="882446"/>
    <lineage>
        <taxon>Bacteria</taxon>
        <taxon>Bacillati</taxon>
        <taxon>Actinomycetota</taxon>
        <taxon>Actinomycetes</taxon>
        <taxon>Mycobacteriales</taxon>
        <taxon>Nocardiaceae</taxon>
        <taxon>Nocardia</taxon>
    </lineage>
</organism>
<dbReference type="CDD" id="cd07821">
    <property type="entry name" value="PYR_PYL_RCAR_like"/>
    <property type="match status" value="1"/>
</dbReference>
<dbReference type="InterPro" id="IPR019587">
    <property type="entry name" value="Polyketide_cyclase/dehydratase"/>
</dbReference>
<dbReference type="InterPro" id="IPR023393">
    <property type="entry name" value="START-like_dom_sf"/>
</dbReference>
<sequence length="145" mass="16414">MRTVDIRRTIPAPIHDVFDWLTDATNYARVPVVHRVTLVRPGDLNGHGVGAVRRVQTPLLSLTEHIVDYRPPVLMGYRITESWPLLHHEQGYIAFREAPGGTQVRWYTRYEAAAGWALTLALQPVIYAGFDIVLRTAARELRTCG</sequence>
<dbReference type="Pfam" id="PF10604">
    <property type="entry name" value="Polyketide_cyc2"/>
    <property type="match status" value="1"/>
</dbReference>
<evidence type="ECO:0008006" key="3">
    <source>
        <dbReference type="Google" id="ProtNLM"/>
    </source>
</evidence>
<dbReference type="Proteomes" id="UP001519325">
    <property type="component" value="Unassembled WGS sequence"/>
</dbReference>
<proteinExistence type="predicted"/>
<accession>A0ABS4QN03</accession>
<evidence type="ECO:0000313" key="2">
    <source>
        <dbReference type="Proteomes" id="UP001519325"/>
    </source>
</evidence>
<reference evidence="1 2" key="1">
    <citation type="submission" date="2021-03" db="EMBL/GenBank/DDBJ databases">
        <title>Sequencing the genomes of 1000 actinobacteria strains.</title>
        <authorList>
            <person name="Klenk H.-P."/>
        </authorList>
    </citation>
    <scope>NUCLEOTIDE SEQUENCE [LARGE SCALE GENOMIC DNA]</scope>
    <source>
        <strain evidence="1 2">DSM 45516</strain>
    </source>
</reference>
<keyword evidence="2" id="KW-1185">Reference proteome</keyword>
<name>A0ABS4QN03_9NOCA</name>
<protein>
    <recommendedName>
        <fullName evidence="3">SRPBCC family protein</fullName>
    </recommendedName>
</protein>
<gene>
    <name evidence="1" type="ORF">BJ987_005988</name>
</gene>
<evidence type="ECO:0000313" key="1">
    <source>
        <dbReference type="EMBL" id="MBP2193087.1"/>
    </source>
</evidence>
<dbReference type="SUPFAM" id="SSF55961">
    <property type="entry name" value="Bet v1-like"/>
    <property type="match status" value="1"/>
</dbReference>